<organism evidence="5 6">
    <name type="scientific">Hyaloscypha variabilis (strain UAMH 11265 / GT02V1 / F)</name>
    <name type="common">Meliniomyces variabilis</name>
    <dbReference type="NCBI Taxonomy" id="1149755"/>
    <lineage>
        <taxon>Eukaryota</taxon>
        <taxon>Fungi</taxon>
        <taxon>Dikarya</taxon>
        <taxon>Ascomycota</taxon>
        <taxon>Pezizomycotina</taxon>
        <taxon>Leotiomycetes</taxon>
        <taxon>Helotiales</taxon>
        <taxon>Hyaloscyphaceae</taxon>
        <taxon>Hyaloscypha</taxon>
        <taxon>Hyaloscypha variabilis</taxon>
    </lineage>
</organism>
<name>A0A2J6R8W6_HYAVF</name>
<dbReference type="PROSITE" id="PS50048">
    <property type="entry name" value="ZN2_CY6_FUNGAL_2"/>
    <property type="match status" value="1"/>
</dbReference>
<evidence type="ECO:0000313" key="5">
    <source>
        <dbReference type="EMBL" id="PMD34962.1"/>
    </source>
</evidence>
<dbReference type="Pfam" id="PF00172">
    <property type="entry name" value="Zn_clus"/>
    <property type="match status" value="1"/>
</dbReference>
<dbReference type="Gene3D" id="4.10.240.10">
    <property type="entry name" value="Zn(2)-C6 fungal-type DNA-binding domain"/>
    <property type="match status" value="1"/>
</dbReference>
<dbReference type="STRING" id="1149755.A0A2J6R8W6"/>
<keyword evidence="6" id="KW-1185">Reference proteome</keyword>
<dbReference type="AlphaFoldDB" id="A0A2J6R8W6"/>
<dbReference type="CDD" id="cd00067">
    <property type="entry name" value="GAL4"/>
    <property type="match status" value="1"/>
</dbReference>
<protein>
    <recommendedName>
        <fullName evidence="4">Zn(2)-C6 fungal-type domain-containing protein</fullName>
    </recommendedName>
</protein>
<feature type="region of interest" description="Disordered" evidence="3">
    <location>
        <begin position="61"/>
        <end position="97"/>
    </location>
</feature>
<dbReference type="PANTHER" id="PTHR37534:SF46">
    <property type="entry name" value="ZN(II)2CYS6 TRANSCRIPTION FACTOR (EUROFUNG)"/>
    <property type="match status" value="1"/>
</dbReference>
<sequence>MFANFKISPAGLRTTHSTKKHSRTLSGCLTCRRKKKKCSEEKPVCRRCRRNLAREPCVWDSVESSPPRELTESSVTTAASSKDTLFSRSPGNEEGLSQILPRCATPGTYGSILRSPSTPLARIEGFDSIQFLLKTYSDTSSLSYINSDVALLTHAMPCAFESPPLMHAYAACGAALLSKPGLQWDQVAMNHYSKAVNSVRDALLNYKQYERAEWLLATVNALHIFETIWQDVKCPNRLHLSGAKRLHTTNPSKPIPQNRLHKALLEEYIFQFAIASTFTTIQDAAGTRYEDVQDLLQALVGDCEYKDFGKDWRNSSLLGISHDFFNYIFKLSYLRRKIPLQGNDRIEALIILAKLKPWTPLTVIDSNGSGNLDGSAPPWEMLIMARLYRAATLIYAGKILKPSLTTDDPMVREIVESGQAILQEVPEDKWQQASVLIWPLLILGISAVSFDERQSFYRPLEFLLSVTNLGCVKTVLTLLENSWTPYPNEDGGRYLGLDVLLRDDLLCEVTSLRTKVRVFREFR</sequence>
<dbReference type="PANTHER" id="PTHR37534">
    <property type="entry name" value="TRANSCRIPTIONAL ACTIVATOR PROTEIN UGA3"/>
    <property type="match status" value="1"/>
</dbReference>
<dbReference type="EMBL" id="KZ613953">
    <property type="protein sequence ID" value="PMD34962.1"/>
    <property type="molecule type" value="Genomic_DNA"/>
</dbReference>
<evidence type="ECO:0000256" key="2">
    <source>
        <dbReference type="ARBA" id="ARBA00023242"/>
    </source>
</evidence>
<dbReference type="InterPro" id="IPR001138">
    <property type="entry name" value="Zn2Cys6_DnaBD"/>
</dbReference>
<keyword evidence="2" id="KW-0539">Nucleus</keyword>
<dbReference type="InterPro" id="IPR036864">
    <property type="entry name" value="Zn2-C6_fun-type_DNA-bd_sf"/>
</dbReference>
<evidence type="ECO:0000256" key="3">
    <source>
        <dbReference type="SAM" id="MobiDB-lite"/>
    </source>
</evidence>
<comment type="subcellular location">
    <subcellularLocation>
        <location evidence="1">Nucleus</location>
    </subcellularLocation>
</comment>
<feature type="domain" description="Zn(2)-C6 fungal-type" evidence="4">
    <location>
        <begin position="27"/>
        <end position="59"/>
    </location>
</feature>
<dbReference type="GO" id="GO:0008270">
    <property type="term" value="F:zinc ion binding"/>
    <property type="evidence" value="ECO:0007669"/>
    <property type="project" value="InterPro"/>
</dbReference>
<dbReference type="PROSITE" id="PS00463">
    <property type="entry name" value="ZN2_CY6_FUNGAL_1"/>
    <property type="match status" value="1"/>
</dbReference>
<evidence type="ECO:0000256" key="1">
    <source>
        <dbReference type="ARBA" id="ARBA00004123"/>
    </source>
</evidence>
<dbReference type="OrthoDB" id="1919336at2759"/>
<reference evidence="5 6" key="1">
    <citation type="submission" date="2016-04" db="EMBL/GenBank/DDBJ databases">
        <title>A degradative enzymes factory behind the ericoid mycorrhizal symbiosis.</title>
        <authorList>
            <consortium name="DOE Joint Genome Institute"/>
            <person name="Martino E."/>
            <person name="Morin E."/>
            <person name="Grelet G."/>
            <person name="Kuo A."/>
            <person name="Kohler A."/>
            <person name="Daghino S."/>
            <person name="Barry K."/>
            <person name="Choi C."/>
            <person name="Cichocki N."/>
            <person name="Clum A."/>
            <person name="Copeland A."/>
            <person name="Hainaut M."/>
            <person name="Haridas S."/>
            <person name="Labutti K."/>
            <person name="Lindquist E."/>
            <person name="Lipzen A."/>
            <person name="Khouja H.-R."/>
            <person name="Murat C."/>
            <person name="Ohm R."/>
            <person name="Olson A."/>
            <person name="Spatafora J."/>
            <person name="Veneault-Fourrey C."/>
            <person name="Henrissat B."/>
            <person name="Grigoriev I."/>
            <person name="Martin F."/>
            <person name="Perotto S."/>
        </authorList>
    </citation>
    <scope>NUCLEOTIDE SEQUENCE [LARGE SCALE GENOMIC DNA]</scope>
    <source>
        <strain evidence="5 6">F</strain>
    </source>
</reference>
<dbReference type="Proteomes" id="UP000235786">
    <property type="component" value="Unassembled WGS sequence"/>
</dbReference>
<accession>A0A2J6R8W6</accession>
<feature type="compositionally biased region" description="Polar residues" evidence="3">
    <location>
        <begin position="72"/>
        <end position="90"/>
    </location>
</feature>
<gene>
    <name evidence="5" type="ORF">L207DRAFT_638436</name>
</gene>
<dbReference type="SUPFAM" id="SSF57701">
    <property type="entry name" value="Zn2/Cys6 DNA-binding domain"/>
    <property type="match status" value="1"/>
</dbReference>
<evidence type="ECO:0000259" key="4">
    <source>
        <dbReference type="PROSITE" id="PS50048"/>
    </source>
</evidence>
<dbReference type="InterPro" id="IPR021858">
    <property type="entry name" value="Fun_TF"/>
</dbReference>
<dbReference type="Pfam" id="PF11951">
    <property type="entry name" value="Fungal_trans_2"/>
    <property type="match status" value="1"/>
</dbReference>
<dbReference type="GO" id="GO:0000981">
    <property type="term" value="F:DNA-binding transcription factor activity, RNA polymerase II-specific"/>
    <property type="evidence" value="ECO:0007669"/>
    <property type="project" value="InterPro"/>
</dbReference>
<proteinExistence type="predicted"/>
<dbReference type="SMART" id="SM00066">
    <property type="entry name" value="GAL4"/>
    <property type="match status" value="1"/>
</dbReference>
<evidence type="ECO:0000313" key="6">
    <source>
        <dbReference type="Proteomes" id="UP000235786"/>
    </source>
</evidence>
<dbReference type="GO" id="GO:0005634">
    <property type="term" value="C:nucleus"/>
    <property type="evidence" value="ECO:0007669"/>
    <property type="project" value="UniProtKB-SubCell"/>
</dbReference>